<dbReference type="Gene3D" id="3.40.50.720">
    <property type="entry name" value="NAD(P)-binding Rossmann-like Domain"/>
    <property type="match status" value="1"/>
</dbReference>
<dbReference type="EMBL" id="CAXJIO010000014">
    <property type="protein sequence ID" value="CAL2104002.1"/>
    <property type="molecule type" value="Genomic_DNA"/>
</dbReference>
<dbReference type="PANTHER" id="PTHR21708:SF26">
    <property type="entry name" value="2-DEHYDROPANTOATE 2-REDUCTASE"/>
    <property type="match status" value="1"/>
</dbReference>
<feature type="domain" description="Ketopantoate reductase N-terminal" evidence="10">
    <location>
        <begin position="24"/>
        <end position="173"/>
    </location>
</feature>
<dbReference type="InterPro" id="IPR013332">
    <property type="entry name" value="KPR_N"/>
</dbReference>
<evidence type="ECO:0000256" key="8">
    <source>
        <dbReference type="ARBA" id="ARBA00048793"/>
    </source>
</evidence>
<dbReference type="InterPro" id="IPR051402">
    <property type="entry name" value="KPR-Related"/>
</dbReference>
<evidence type="ECO:0000313" key="13">
    <source>
        <dbReference type="Proteomes" id="UP001497527"/>
    </source>
</evidence>
<keyword evidence="9" id="KW-0566">Pantothenate biosynthesis</keyword>
<accession>A0ABM9PEJ4</accession>
<dbReference type="Gene3D" id="1.10.1040.10">
    <property type="entry name" value="N-(1-d-carboxylethyl)-l-norvaline Dehydrogenase, domain 2"/>
    <property type="match status" value="1"/>
</dbReference>
<comment type="pathway">
    <text evidence="1 9">Cofactor biosynthesis; (R)-pantothenate biosynthesis; (R)-pantoate from 3-methyl-2-oxobutanoate: step 2/2.</text>
</comment>
<evidence type="ECO:0000256" key="5">
    <source>
        <dbReference type="ARBA" id="ARBA00022857"/>
    </source>
</evidence>
<evidence type="ECO:0000313" key="12">
    <source>
        <dbReference type="EMBL" id="CAL2104002.1"/>
    </source>
</evidence>
<keyword evidence="6 9" id="KW-0560">Oxidoreductase</keyword>
<dbReference type="SUPFAM" id="SSF48179">
    <property type="entry name" value="6-phosphogluconate dehydrogenase C-terminal domain-like"/>
    <property type="match status" value="1"/>
</dbReference>
<evidence type="ECO:0000259" key="10">
    <source>
        <dbReference type="Pfam" id="PF02558"/>
    </source>
</evidence>
<dbReference type="InterPro" id="IPR003710">
    <property type="entry name" value="ApbA"/>
</dbReference>
<evidence type="ECO:0000256" key="3">
    <source>
        <dbReference type="ARBA" id="ARBA00013014"/>
    </source>
</evidence>
<dbReference type="InterPro" id="IPR013328">
    <property type="entry name" value="6PGD_dom2"/>
</dbReference>
<dbReference type="NCBIfam" id="TIGR00745">
    <property type="entry name" value="apbA_panE"/>
    <property type="match status" value="1"/>
</dbReference>
<dbReference type="InterPro" id="IPR036291">
    <property type="entry name" value="NAD(P)-bd_dom_sf"/>
</dbReference>
<proteinExistence type="inferred from homology"/>
<reference evidence="12 13" key="1">
    <citation type="submission" date="2024-05" db="EMBL/GenBank/DDBJ databases">
        <authorList>
            <person name="Duchaud E."/>
        </authorList>
    </citation>
    <scope>NUCLEOTIDE SEQUENCE [LARGE SCALE GENOMIC DNA]</scope>
    <source>
        <strain evidence="12">Ena-SAMPLE-TAB-13-05-2024-13:56:06:370-140308</strain>
    </source>
</reference>
<dbReference type="Pfam" id="PF02558">
    <property type="entry name" value="ApbA"/>
    <property type="match status" value="1"/>
</dbReference>
<gene>
    <name evidence="12" type="ORF">T190423A01A_50250</name>
</gene>
<dbReference type="SUPFAM" id="SSF51735">
    <property type="entry name" value="NAD(P)-binding Rossmann-fold domains"/>
    <property type="match status" value="1"/>
</dbReference>
<keyword evidence="13" id="KW-1185">Reference proteome</keyword>
<comment type="catalytic activity">
    <reaction evidence="8 9">
        <text>(R)-pantoate + NADP(+) = 2-dehydropantoate + NADPH + H(+)</text>
        <dbReference type="Rhea" id="RHEA:16233"/>
        <dbReference type="ChEBI" id="CHEBI:11561"/>
        <dbReference type="ChEBI" id="CHEBI:15378"/>
        <dbReference type="ChEBI" id="CHEBI:15980"/>
        <dbReference type="ChEBI" id="CHEBI:57783"/>
        <dbReference type="ChEBI" id="CHEBI:58349"/>
        <dbReference type="EC" id="1.1.1.169"/>
    </reaction>
</comment>
<comment type="caution">
    <text evidence="12">The sequence shown here is derived from an EMBL/GenBank/DDBJ whole genome shotgun (WGS) entry which is preliminary data.</text>
</comment>
<evidence type="ECO:0000256" key="6">
    <source>
        <dbReference type="ARBA" id="ARBA00023002"/>
    </source>
</evidence>
<dbReference type="Pfam" id="PF08546">
    <property type="entry name" value="ApbA_C"/>
    <property type="match status" value="1"/>
</dbReference>
<dbReference type="InterPro" id="IPR008927">
    <property type="entry name" value="6-PGluconate_DH-like_C_sf"/>
</dbReference>
<evidence type="ECO:0000256" key="2">
    <source>
        <dbReference type="ARBA" id="ARBA00007870"/>
    </source>
</evidence>
<evidence type="ECO:0000259" key="11">
    <source>
        <dbReference type="Pfam" id="PF08546"/>
    </source>
</evidence>
<evidence type="ECO:0000256" key="1">
    <source>
        <dbReference type="ARBA" id="ARBA00004994"/>
    </source>
</evidence>
<feature type="domain" description="Ketopantoate reductase C-terminal" evidence="11">
    <location>
        <begin position="199"/>
        <end position="318"/>
    </location>
</feature>
<evidence type="ECO:0000256" key="4">
    <source>
        <dbReference type="ARBA" id="ARBA00019465"/>
    </source>
</evidence>
<keyword evidence="5 9" id="KW-0521">NADP</keyword>
<protein>
    <recommendedName>
        <fullName evidence="4 9">2-dehydropantoate 2-reductase</fullName>
        <ecNumber evidence="3 9">1.1.1.169</ecNumber>
    </recommendedName>
    <alternativeName>
        <fullName evidence="7 9">Ketopantoate reductase</fullName>
    </alternativeName>
</protein>
<dbReference type="PANTHER" id="PTHR21708">
    <property type="entry name" value="PROBABLE 2-DEHYDROPANTOATE 2-REDUCTASE"/>
    <property type="match status" value="1"/>
</dbReference>
<name>A0ABM9PEJ4_9FLAO</name>
<sequence>MNAQYLIEHFLFFVNLLKTKSMNIVIYGTGGVGGYFGVRLAQFGQNVTFIARGKHLEAIKQNGLELKSINGNFTLKKVNVTNDVATISNPDLILITTKTWQLEEVAKSIQPILTNNTSVISLLNGADNAEKLIKILGTQHVLGGLCKIVSKIERFGVINHMAIEPYIAFGELDNSHSTRIKEIKNVFDKAEIFNQVPDNIQVAIWSKFLFITTISALGGLTRATLGEMRTQPEVRNLMLKTAQEIVTIANAKGVPLNKESIEKVFHFIDKLPYETTASLQRDIMEGRPSELDSQVGTIHKMGQELNIPTPINSFIYHSLIITEKRNRKESLS</sequence>
<comment type="similarity">
    <text evidence="2 9">Belongs to the ketopantoate reductase family.</text>
</comment>
<dbReference type="GO" id="GO:0008677">
    <property type="term" value="F:2-dehydropantoate 2-reductase activity"/>
    <property type="evidence" value="ECO:0007669"/>
    <property type="project" value="UniProtKB-EC"/>
</dbReference>
<dbReference type="EC" id="1.1.1.169" evidence="3 9"/>
<evidence type="ECO:0000256" key="9">
    <source>
        <dbReference type="RuleBase" id="RU362068"/>
    </source>
</evidence>
<comment type="function">
    <text evidence="9">Catalyzes the NADPH-dependent reduction of ketopantoate into pantoic acid.</text>
</comment>
<evidence type="ECO:0000256" key="7">
    <source>
        <dbReference type="ARBA" id="ARBA00032024"/>
    </source>
</evidence>
<dbReference type="InterPro" id="IPR013752">
    <property type="entry name" value="KPA_reductase"/>
</dbReference>
<dbReference type="Proteomes" id="UP001497527">
    <property type="component" value="Unassembled WGS sequence"/>
</dbReference>
<organism evidence="12 13">
    <name type="scientific">Tenacibaculum polynesiense</name>
    <dbReference type="NCBI Taxonomy" id="3137857"/>
    <lineage>
        <taxon>Bacteria</taxon>
        <taxon>Pseudomonadati</taxon>
        <taxon>Bacteroidota</taxon>
        <taxon>Flavobacteriia</taxon>
        <taxon>Flavobacteriales</taxon>
        <taxon>Flavobacteriaceae</taxon>
        <taxon>Tenacibaculum</taxon>
    </lineage>
</organism>